<evidence type="ECO:0000256" key="4">
    <source>
        <dbReference type="ARBA" id="ARBA00022692"/>
    </source>
</evidence>
<proteinExistence type="inferred from homology"/>
<dbReference type="KEGG" id="msub:BK009_07440"/>
<keyword evidence="5 7" id="KW-1133">Transmembrane helix</keyword>
<evidence type="ECO:0000313" key="15">
    <source>
        <dbReference type="Proteomes" id="UP000232806"/>
    </source>
</evidence>
<evidence type="ECO:0000256" key="3">
    <source>
        <dbReference type="ARBA" id="ARBA00022448"/>
    </source>
</evidence>
<evidence type="ECO:0000256" key="1">
    <source>
        <dbReference type="ARBA" id="ARBA00004141"/>
    </source>
</evidence>
<dbReference type="NCBIfam" id="TIGR01297">
    <property type="entry name" value="CDF"/>
    <property type="match status" value="1"/>
</dbReference>
<evidence type="ECO:0000313" key="14">
    <source>
        <dbReference type="Proteomes" id="UP000232631"/>
    </source>
</evidence>
<dbReference type="PANTHER" id="PTHR43840">
    <property type="entry name" value="MITOCHONDRIAL METAL TRANSPORTER 1-RELATED"/>
    <property type="match status" value="1"/>
</dbReference>
<reference evidence="13 16" key="2">
    <citation type="submission" date="2020-04" db="EMBL/GenBank/DDBJ databases">
        <title>Draft genome of Methanobacterium subterraneum isolated from animal feces.</title>
        <authorList>
            <person name="Ouboter H.T."/>
            <person name="Berger S."/>
            <person name="Gungor E."/>
            <person name="Jetten M.S.M."/>
            <person name="Welte C.U."/>
        </authorList>
    </citation>
    <scope>NUCLEOTIDE SEQUENCE [LARGE SCALE GENOMIC DNA]</scope>
    <source>
        <strain evidence="13">HO_2020</strain>
    </source>
</reference>
<feature type="domain" description="Cation efflux protein cytoplasmic" evidence="10">
    <location>
        <begin position="219"/>
        <end position="295"/>
    </location>
</feature>
<dbReference type="Pfam" id="PF02579">
    <property type="entry name" value="Nitro_FeMo-Co"/>
    <property type="match status" value="1"/>
</dbReference>
<dbReference type="GeneID" id="35122975"/>
<evidence type="ECO:0000256" key="5">
    <source>
        <dbReference type="ARBA" id="ARBA00022989"/>
    </source>
</evidence>
<feature type="transmembrane region" description="Helical" evidence="7">
    <location>
        <begin position="186"/>
        <end position="203"/>
    </location>
</feature>
<dbReference type="GO" id="GO:0008324">
    <property type="term" value="F:monoatomic cation transmembrane transporter activity"/>
    <property type="evidence" value="ECO:0007669"/>
    <property type="project" value="InterPro"/>
</dbReference>
<dbReference type="Gene3D" id="3.30.420.130">
    <property type="entry name" value="Dinitrogenase iron-molybdenum cofactor biosynthesis domain"/>
    <property type="match status" value="1"/>
</dbReference>
<comment type="similarity">
    <text evidence="2">Belongs to the cation diffusion facilitator (CDF) transporter (TC 2.A.4) family.</text>
</comment>
<feature type="domain" description="Cation efflux protein transmembrane" evidence="8">
    <location>
        <begin position="22"/>
        <end position="214"/>
    </location>
</feature>
<dbReference type="Pfam" id="PF16916">
    <property type="entry name" value="ZT_dimer"/>
    <property type="match status" value="1"/>
</dbReference>
<dbReference type="Gene3D" id="3.30.70.1350">
    <property type="entry name" value="Cation efflux protein, cytoplasmic domain"/>
    <property type="match status" value="1"/>
</dbReference>
<evidence type="ECO:0000313" key="11">
    <source>
        <dbReference type="EMBL" id="AUB55612.1"/>
    </source>
</evidence>
<evidence type="ECO:0000259" key="9">
    <source>
        <dbReference type="Pfam" id="PF02579"/>
    </source>
</evidence>
<dbReference type="PANTHER" id="PTHR43840:SF15">
    <property type="entry name" value="MITOCHONDRIAL METAL TRANSPORTER 1-RELATED"/>
    <property type="match status" value="1"/>
</dbReference>
<dbReference type="Proteomes" id="UP000591058">
    <property type="component" value="Unassembled WGS sequence"/>
</dbReference>
<reference evidence="14 15" key="1">
    <citation type="submission" date="2016-10" db="EMBL/GenBank/DDBJ databases">
        <title>Comparative genomics between deep and shallow subseafloor isolates.</title>
        <authorList>
            <person name="Ishii S."/>
            <person name="Miller J.R."/>
            <person name="Sutton G."/>
            <person name="Suzuki S."/>
            <person name="Methe B."/>
            <person name="Inagaki F."/>
            <person name="Imachi H."/>
        </authorList>
    </citation>
    <scope>NUCLEOTIDE SEQUENCE [LARGE SCALE GENOMIC DNA]</scope>
    <source>
        <strain evidence="12 14">A8p</strain>
        <strain evidence="11 15">MO-MB1</strain>
    </source>
</reference>
<feature type="transmembrane region" description="Helical" evidence="7">
    <location>
        <begin position="89"/>
        <end position="107"/>
    </location>
</feature>
<dbReference type="InterPro" id="IPR027470">
    <property type="entry name" value="Cation_efflux_CTD"/>
</dbReference>
<accession>A0A2H4VC01</accession>
<dbReference type="AlphaFoldDB" id="A0A2H4VR18"/>
<organism evidence="12 14">
    <name type="scientific">Methanobacterium subterraneum</name>
    <dbReference type="NCBI Taxonomy" id="59277"/>
    <lineage>
        <taxon>Archaea</taxon>
        <taxon>Methanobacteriati</taxon>
        <taxon>Methanobacteriota</taxon>
        <taxon>Methanomada group</taxon>
        <taxon>Methanobacteria</taxon>
        <taxon>Methanobacteriales</taxon>
        <taxon>Methanobacteriaceae</taxon>
        <taxon>Methanobacterium</taxon>
    </lineage>
</organism>
<dbReference type="RefSeq" id="WP_100905590.1">
    <property type="nucleotide sequence ID" value="NZ_CP017766.1"/>
</dbReference>
<gene>
    <name evidence="11" type="ORF">BK007_06050</name>
    <name evidence="12" type="ORF">BK009_07440</name>
    <name evidence="13" type="ORF">HG719_08455</name>
</gene>
<dbReference type="OrthoDB" id="8907at2157"/>
<sequence>MDKTITNRLKKDRLKRGERAAKYSTLTNLALSIIKGVFGVLSGSVALIADSIHSFSDIFASLAVYIGLKLSQRKPDEKFPYGYYKAETMSSLIIAVIILFSGLEIASESVQGIINPQPLKLPIIAILVAVLSVAVSLLLARYKQRVGNEIESPALIGDAKHSLIDVFSSVLVFFGIISSYMGYLSLQGVVGLLVALLIIWMGLKIGKNAVLVLLDASIDAETVQRIKDIALGVDGVEGIHEVRVRSSGPYMFAELHLETKKNLSVEKAHGISDEVEKQIRGEVGKLETLLVQVEPVKKDVIRFALPVETSDGLQSIPSNHFGKVPYFLIWDVHQGEIENYQIKDNPAQDLEKKRGIKTAEFLVNEKIDVILGDELGEGPRYVLSENVVHFASPDGDTVKEIMENTRNMVL</sequence>
<evidence type="ECO:0000313" key="16">
    <source>
        <dbReference type="Proteomes" id="UP000591058"/>
    </source>
</evidence>
<evidence type="ECO:0000313" key="12">
    <source>
        <dbReference type="EMBL" id="AUB60526.1"/>
    </source>
</evidence>
<evidence type="ECO:0000313" key="13">
    <source>
        <dbReference type="EMBL" id="NMO09853.1"/>
    </source>
</evidence>
<dbReference type="Proteomes" id="UP000232806">
    <property type="component" value="Chromosome"/>
</dbReference>
<dbReference type="SUPFAM" id="SSF160240">
    <property type="entry name" value="Cation efflux protein cytoplasmic domain-like"/>
    <property type="match status" value="1"/>
</dbReference>
<dbReference type="GO" id="GO:0016020">
    <property type="term" value="C:membrane"/>
    <property type="evidence" value="ECO:0007669"/>
    <property type="project" value="UniProtKB-SubCell"/>
</dbReference>
<accession>A0A2H4VR18</accession>
<keyword evidence="6 7" id="KW-0472">Membrane</keyword>
<evidence type="ECO:0000259" key="8">
    <source>
        <dbReference type="Pfam" id="PF01545"/>
    </source>
</evidence>
<feature type="transmembrane region" description="Helical" evidence="7">
    <location>
        <begin position="47"/>
        <end position="68"/>
    </location>
</feature>
<protein>
    <submittedName>
        <fullName evidence="13">Cation diffusion facilitator family transporter</fullName>
    </submittedName>
    <submittedName>
        <fullName evidence="12">Cation transporter</fullName>
    </submittedName>
</protein>
<dbReference type="InterPro" id="IPR036105">
    <property type="entry name" value="DiNase_FeMo-co_biosyn_sf"/>
</dbReference>
<evidence type="ECO:0000256" key="6">
    <source>
        <dbReference type="ARBA" id="ARBA00023136"/>
    </source>
</evidence>
<dbReference type="EMBL" id="CP017768">
    <property type="protein sequence ID" value="AUB60526.1"/>
    <property type="molecule type" value="Genomic_DNA"/>
</dbReference>
<keyword evidence="3" id="KW-0813">Transport</keyword>
<keyword evidence="14" id="KW-1185">Reference proteome</keyword>
<dbReference type="Proteomes" id="UP000232631">
    <property type="component" value="Chromosome"/>
</dbReference>
<dbReference type="InterPro" id="IPR027469">
    <property type="entry name" value="Cation_efflux_TMD_sf"/>
</dbReference>
<keyword evidence="4 7" id="KW-0812">Transmembrane</keyword>
<feature type="transmembrane region" description="Helical" evidence="7">
    <location>
        <begin position="119"/>
        <end position="140"/>
    </location>
</feature>
<dbReference type="InterPro" id="IPR002524">
    <property type="entry name" value="Cation_efflux"/>
</dbReference>
<dbReference type="InterPro" id="IPR003731">
    <property type="entry name" value="Di-Nase_FeMo-co_biosynth"/>
</dbReference>
<feature type="domain" description="Dinitrogenase iron-molybdenum cofactor biosynthesis" evidence="9">
    <location>
        <begin position="317"/>
        <end position="404"/>
    </location>
</feature>
<dbReference type="EMBL" id="JABBYL010000029">
    <property type="protein sequence ID" value="NMO09853.1"/>
    <property type="molecule type" value="Genomic_DNA"/>
</dbReference>
<dbReference type="InterPro" id="IPR058533">
    <property type="entry name" value="Cation_efflux_TM"/>
</dbReference>
<comment type="subcellular location">
    <subcellularLocation>
        <location evidence="1">Membrane</location>
        <topology evidence="1">Multi-pass membrane protein</topology>
    </subcellularLocation>
</comment>
<dbReference type="Pfam" id="PF01545">
    <property type="entry name" value="Cation_efflux"/>
    <property type="match status" value="1"/>
</dbReference>
<evidence type="ECO:0000256" key="2">
    <source>
        <dbReference type="ARBA" id="ARBA00008114"/>
    </source>
</evidence>
<evidence type="ECO:0000256" key="7">
    <source>
        <dbReference type="SAM" id="Phobius"/>
    </source>
</evidence>
<dbReference type="Gene3D" id="1.20.1510.10">
    <property type="entry name" value="Cation efflux protein transmembrane domain"/>
    <property type="match status" value="1"/>
</dbReference>
<dbReference type="FunFam" id="1.20.1510.10:FF:000006">
    <property type="entry name" value="Divalent cation efflux transporter"/>
    <property type="match status" value="1"/>
</dbReference>
<name>A0A2H4VR18_9EURY</name>
<dbReference type="EMBL" id="CP017766">
    <property type="protein sequence ID" value="AUB55612.1"/>
    <property type="molecule type" value="Genomic_DNA"/>
</dbReference>
<feature type="transmembrane region" description="Helical" evidence="7">
    <location>
        <begin position="20"/>
        <end position="41"/>
    </location>
</feature>
<dbReference type="SUPFAM" id="SSF53146">
    <property type="entry name" value="Nitrogenase accessory factor-like"/>
    <property type="match status" value="1"/>
</dbReference>
<evidence type="ECO:0000259" key="10">
    <source>
        <dbReference type="Pfam" id="PF16916"/>
    </source>
</evidence>
<dbReference type="InterPro" id="IPR050291">
    <property type="entry name" value="CDF_Transporter"/>
</dbReference>
<dbReference type="InterPro" id="IPR036837">
    <property type="entry name" value="Cation_efflux_CTD_sf"/>
</dbReference>
<dbReference type="SUPFAM" id="SSF161111">
    <property type="entry name" value="Cation efflux protein transmembrane domain-like"/>
    <property type="match status" value="1"/>
</dbReference>